<organism evidence="1 2">
    <name type="scientific">Saprolegnia parasitica (strain CBS 223.65)</name>
    <dbReference type="NCBI Taxonomy" id="695850"/>
    <lineage>
        <taxon>Eukaryota</taxon>
        <taxon>Sar</taxon>
        <taxon>Stramenopiles</taxon>
        <taxon>Oomycota</taxon>
        <taxon>Saprolegniomycetes</taxon>
        <taxon>Saprolegniales</taxon>
        <taxon>Saprolegniaceae</taxon>
        <taxon>Saprolegnia</taxon>
    </lineage>
</organism>
<evidence type="ECO:0000313" key="2">
    <source>
        <dbReference type="Proteomes" id="UP000030745"/>
    </source>
</evidence>
<dbReference type="OMA" id="NMNVPTE"/>
<protein>
    <submittedName>
        <fullName evidence="1">Uncharacterized protein</fullName>
    </submittedName>
</protein>
<dbReference type="AlphaFoldDB" id="A0A067C802"/>
<accession>A0A067C802</accession>
<name>A0A067C802_SAPPC</name>
<dbReference type="OrthoDB" id="10335124at2759"/>
<dbReference type="VEuPathDB" id="FungiDB:SPRG_10976"/>
<dbReference type="RefSeq" id="XP_012206578.1">
    <property type="nucleotide sequence ID" value="XM_012351188.1"/>
</dbReference>
<dbReference type="Proteomes" id="UP000030745">
    <property type="component" value="Unassembled WGS sequence"/>
</dbReference>
<reference evidence="1 2" key="1">
    <citation type="journal article" date="2013" name="PLoS Genet.">
        <title>Distinctive expansion of potential virulence genes in the genome of the oomycete fish pathogen Saprolegnia parasitica.</title>
        <authorList>
            <person name="Jiang R.H."/>
            <person name="de Bruijn I."/>
            <person name="Haas B.J."/>
            <person name="Belmonte R."/>
            <person name="Lobach L."/>
            <person name="Christie J."/>
            <person name="van den Ackerveken G."/>
            <person name="Bottin A."/>
            <person name="Bulone V."/>
            <person name="Diaz-Moreno S.M."/>
            <person name="Dumas B."/>
            <person name="Fan L."/>
            <person name="Gaulin E."/>
            <person name="Govers F."/>
            <person name="Grenville-Briggs L.J."/>
            <person name="Horner N.R."/>
            <person name="Levin J.Z."/>
            <person name="Mammella M."/>
            <person name="Meijer H.J."/>
            <person name="Morris P."/>
            <person name="Nusbaum C."/>
            <person name="Oome S."/>
            <person name="Phillips A.J."/>
            <person name="van Rooyen D."/>
            <person name="Rzeszutek E."/>
            <person name="Saraiva M."/>
            <person name="Secombes C.J."/>
            <person name="Seidl M.F."/>
            <person name="Snel B."/>
            <person name="Stassen J.H."/>
            <person name="Sykes S."/>
            <person name="Tripathy S."/>
            <person name="van den Berg H."/>
            <person name="Vega-Arreguin J.C."/>
            <person name="Wawra S."/>
            <person name="Young S.K."/>
            <person name="Zeng Q."/>
            <person name="Dieguez-Uribeondo J."/>
            <person name="Russ C."/>
            <person name="Tyler B.M."/>
            <person name="van West P."/>
        </authorList>
    </citation>
    <scope>NUCLEOTIDE SEQUENCE [LARGE SCALE GENOMIC DNA]</scope>
    <source>
        <strain evidence="1 2">CBS 223.65</strain>
    </source>
</reference>
<gene>
    <name evidence="1" type="ORF">SPRG_10976</name>
</gene>
<dbReference type="KEGG" id="spar:SPRG_10976"/>
<proteinExistence type="predicted"/>
<dbReference type="EMBL" id="KK583264">
    <property type="protein sequence ID" value="KDO22661.1"/>
    <property type="molecule type" value="Genomic_DNA"/>
</dbReference>
<keyword evidence="2" id="KW-1185">Reference proteome</keyword>
<dbReference type="GeneID" id="24133056"/>
<evidence type="ECO:0000313" key="1">
    <source>
        <dbReference type="EMBL" id="KDO22661.1"/>
    </source>
</evidence>
<sequence length="131" mass="15151">MLANMNVPTELQCKYAYKACTNVRSLKKDGDHHTLCDYHRNKANSIQRTYATKRRQEKREQRKQAALRKLQTTKMTTTPVLPMTMSLLNLLDTAAFDAYLVEDDDLLLMEPLDDASSVLSQEEYEFLADIF</sequence>